<feature type="site" description="Interaction with target DNA" evidence="7">
    <location>
        <position position="93"/>
    </location>
</feature>
<dbReference type="EMBL" id="CP096019">
    <property type="protein sequence ID" value="UPM42367.1"/>
    <property type="molecule type" value="Genomic_DNA"/>
</dbReference>
<keyword evidence="5 7" id="KW-0255">Endonuclease</keyword>
<evidence type="ECO:0000256" key="4">
    <source>
        <dbReference type="ARBA" id="ARBA00022722"/>
    </source>
</evidence>
<dbReference type="Gene3D" id="3.30.2170.10">
    <property type="entry name" value="archaeoglobus fulgidus dsm 4304 superfamily"/>
    <property type="match status" value="1"/>
</dbReference>
<evidence type="ECO:0000256" key="2">
    <source>
        <dbReference type="ARBA" id="ARBA00004496"/>
    </source>
</evidence>
<comment type="subcellular location">
    <subcellularLocation>
        <location evidence="2 7">Cytoplasm</location>
    </subcellularLocation>
</comment>
<comment type="function">
    <text evidence="7">DNA repair enzyme involved in the repair of deaminated bases. Selectively cleaves double-stranded DNA at the second phosphodiester bond 3' to a deoxyinosine leaving behind the intact lesion on the nicked DNA.</text>
</comment>
<keyword evidence="4 7" id="KW-0540">Nuclease</keyword>
<name>A0A8U0A306_9EURY</name>
<dbReference type="HAMAP" id="MF_00801">
    <property type="entry name" value="Endonuclease_5"/>
    <property type="match status" value="1"/>
</dbReference>
<feature type="binding site" evidence="7">
    <location>
        <position position="123"/>
    </location>
    <ligand>
        <name>Mg(2+)</name>
        <dbReference type="ChEBI" id="CHEBI:18420"/>
    </ligand>
</feature>
<evidence type="ECO:0000256" key="6">
    <source>
        <dbReference type="ARBA" id="ARBA00022801"/>
    </source>
</evidence>
<dbReference type="CDD" id="cd06559">
    <property type="entry name" value="Endonuclease_V"/>
    <property type="match status" value="1"/>
</dbReference>
<keyword evidence="7" id="KW-0460">Magnesium</keyword>
<sequence>MSGIRERFRPDPSMNRTQMEALQRDIARTAVFEDAIDFDPTTVTVDTPTPETPIVAGVDQAFLDDRIVSAIVLTRGEEVVARTYTTSSIEFPYVPGLLSFREGGSILEAFETLTTEPDVIVFDGSGRIHFREAGLAVHIGVALDLPAIGVAKTLLCGQPVVSTDALAAGERVEIVADDEMSAPDGTTVGHALQTRQYPNSHRINPVYVSPGHRLSADTATAIIDRCRGEYKLPEPTRLADAAADEAKEVIE</sequence>
<evidence type="ECO:0000256" key="1">
    <source>
        <dbReference type="ARBA" id="ARBA00001835"/>
    </source>
</evidence>
<dbReference type="InterPro" id="IPR007581">
    <property type="entry name" value="Endonuclease-V"/>
</dbReference>
<feature type="binding site" evidence="7">
    <location>
        <position position="59"/>
    </location>
    <ligand>
        <name>Mg(2+)</name>
        <dbReference type="ChEBI" id="CHEBI:18420"/>
    </ligand>
</feature>
<dbReference type="GO" id="GO:0000287">
    <property type="term" value="F:magnesium ion binding"/>
    <property type="evidence" value="ECO:0007669"/>
    <property type="project" value="UniProtKB-UniRule"/>
</dbReference>
<dbReference type="GO" id="GO:0043737">
    <property type="term" value="F:deoxyribonuclease V activity"/>
    <property type="evidence" value="ECO:0007669"/>
    <property type="project" value="UniProtKB-UniRule"/>
</dbReference>
<evidence type="ECO:0000256" key="3">
    <source>
        <dbReference type="ARBA" id="ARBA00022490"/>
    </source>
</evidence>
<keyword evidence="9" id="KW-1185">Reference proteome</keyword>
<dbReference type="GO" id="GO:0003727">
    <property type="term" value="F:single-stranded RNA binding"/>
    <property type="evidence" value="ECO:0007669"/>
    <property type="project" value="TreeGrafter"/>
</dbReference>
<dbReference type="Pfam" id="PF04493">
    <property type="entry name" value="Endonuclease_5"/>
    <property type="match status" value="1"/>
</dbReference>
<dbReference type="GO" id="GO:0016891">
    <property type="term" value="F:RNA endonuclease activity producing 5'-phosphomonoesters, hydrolytic mechanism"/>
    <property type="evidence" value="ECO:0007669"/>
    <property type="project" value="TreeGrafter"/>
</dbReference>
<comment type="cofactor">
    <cofactor evidence="7">
        <name>Mg(2+)</name>
        <dbReference type="ChEBI" id="CHEBI:18420"/>
    </cofactor>
</comment>
<reference evidence="8" key="1">
    <citation type="submission" date="2022-04" db="EMBL/GenBank/DDBJ databases">
        <title>Halocatena sp. nov., isolated from a salt lake.</title>
        <authorList>
            <person name="Cui H.-L."/>
        </authorList>
    </citation>
    <scope>NUCLEOTIDE SEQUENCE</scope>
    <source>
        <strain evidence="8">AD-1</strain>
    </source>
</reference>
<dbReference type="KEGG" id="haad:MW046_10395"/>
<evidence type="ECO:0000256" key="7">
    <source>
        <dbReference type="HAMAP-Rule" id="MF_00801"/>
    </source>
</evidence>
<evidence type="ECO:0000313" key="8">
    <source>
        <dbReference type="EMBL" id="UPM42367.1"/>
    </source>
</evidence>
<dbReference type="PANTHER" id="PTHR28511:SF1">
    <property type="entry name" value="ENDONUCLEASE V"/>
    <property type="match status" value="1"/>
</dbReference>
<keyword evidence="3 7" id="KW-0963">Cytoplasm</keyword>
<protein>
    <recommendedName>
        <fullName evidence="7">Endonuclease V</fullName>
        <ecNumber evidence="7">3.1.21.7</ecNumber>
    </recommendedName>
    <alternativeName>
        <fullName evidence="7">Deoxyinosine 3'endonuclease</fullName>
    </alternativeName>
    <alternativeName>
        <fullName evidence="7">Deoxyribonuclease V</fullName>
        <shortName evidence="7">DNase V</shortName>
    </alternativeName>
</protein>
<dbReference type="Proteomes" id="UP000831768">
    <property type="component" value="Chromosome"/>
</dbReference>
<dbReference type="GO" id="GO:0005737">
    <property type="term" value="C:cytoplasm"/>
    <property type="evidence" value="ECO:0007669"/>
    <property type="project" value="UniProtKB-SubCell"/>
</dbReference>
<dbReference type="PANTHER" id="PTHR28511">
    <property type="entry name" value="ENDONUCLEASE V"/>
    <property type="match status" value="1"/>
</dbReference>
<dbReference type="AlphaFoldDB" id="A0A8U0A306"/>
<organism evidence="8 9">
    <name type="scientific">Halocatena salina</name>
    <dbReference type="NCBI Taxonomy" id="2934340"/>
    <lineage>
        <taxon>Archaea</taxon>
        <taxon>Methanobacteriati</taxon>
        <taxon>Methanobacteriota</taxon>
        <taxon>Stenosarchaea group</taxon>
        <taxon>Halobacteria</taxon>
        <taxon>Halobacteriales</taxon>
        <taxon>Natronomonadaceae</taxon>
        <taxon>Halocatena</taxon>
    </lineage>
</organism>
<keyword evidence="6 7" id="KW-0378">Hydrolase</keyword>
<keyword evidence="7" id="KW-0227">DNA damage</keyword>
<gene>
    <name evidence="7" type="primary">nfi</name>
    <name evidence="8" type="ORF">MW046_10395</name>
</gene>
<dbReference type="RefSeq" id="WP_247993041.1">
    <property type="nucleotide sequence ID" value="NZ_CP096019.1"/>
</dbReference>
<dbReference type="GO" id="GO:0006281">
    <property type="term" value="P:DNA repair"/>
    <property type="evidence" value="ECO:0007669"/>
    <property type="project" value="UniProtKB-UniRule"/>
</dbReference>
<comment type="similarity">
    <text evidence="7">Belongs to the endonuclease V family.</text>
</comment>
<dbReference type="EC" id="3.1.21.7" evidence="7"/>
<accession>A0A8U0A306</accession>
<comment type="catalytic activity">
    <reaction evidence="1 7">
        <text>Endonucleolytic cleavage at apurinic or apyrimidinic sites to products with a 5'-phosphate.</text>
        <dbReference type="EC" id="3.1.21.7"/>
    </reaction>
</comment>
<evidence type="ECO:0000313" key="9">
    <source>
        <dbReference type="Proteomes" id="UP000831768"/>
    </source>
</evidence>
<keyword evidence="7" id="KW-0479">Metal-binding</keyword>
<keyword evidence="7" id="KW-0234">DNA repair</keyword>
<evidence type="ECO:0000256" key="5">
    <source>
        <dbReference type="ARBA" id="ARBA00022759"/>
    </source>
</evidence>
<dbReference type="GeneID" id="71928460"/>
<proteinExistence type="inferred from homology"/>